<dbReference type="PANTHER" id="PTHR19879:SF9">
    <property type="entry name" value="TRANSCRIPTION INITIATION FACTOR TFIID SUBUNIT 5"/>
    <property type="match status" value="1"/>
</dbReference>
<dbReference type="Proteomes" id="UP000676565">
    <property type="component" value="Unassembled WGS sequence"/>
</dbReference>
<dbReference type="Gene3D" id="2.130.10.10">
    <property type="entry name" value="YVTN repeat-like/Quinoprotein amine dehydrogenase"/>
    <property type="match status" value="2"/>
</dbReference>
<accession>A0ABS5C276</accession>
<reference evidence="2 3" key="1">
    <citation type="submission" date="2021-04" db="EMBL/GenBank/DDBJ databases">
        <authorList>
            <person name="Ivanova A."/>
        </authorList>
    </citation>
    <scope>NUCLEOTIDE SEQUENCE [LARGE SCALE GENOMIC DNA]</scope>
    <source>
        <strain evidence="2 3">G18</strain>
    </source>
</reference>
<dbReference type="Pfam" id="PF00400">
    <property type="entry name" value="WD40"/>
    <property type="match status" value="2"/>
</dbReference>
<evidence type="ECO:0000256" key="1">
    <source>
        <dbReference type="PROSITE-ProRule" id="PRU00221"/>
    </source>
</evidence>
<dbReference type="SMART" id="SM00320">
    <property type="entry name" value="WD40"/>
    <property type="match status" value="3"/>
</dbReference>
<dbReference type="InterPro" id="IPR001680">
    <property type="entry name" value="WD40_rpt"/>
</dbReference>
<proteinExistence type="predicted"/>
<dbReference type="PANTHER" id="PTHR19879">
    <property type="entry name" value="TRANSCRIPTION INITIATION FACTOR TFIID"/>
    <property type="match status" value="1"/>
</dbReference>
<keyword evidence="3" id="KW-1185">Reference proteome</keyword>
<dbReference type="PROSITE" id="PS50082">
    <property type="entry name" value="WD_REPEATS_2"/>
    <property type="match status" value="1"/>
</dbReference>
<dbReference type="RefSeq" id="WP_210660265.1">
    <property type="nucleotide sequence ID" value="NZ_JAGKQQ010000001.1"/>
</dbReference>
<evidence type="ECO:0000313" key="2">
    <source>
        <dbReference type="EMBL" id="MBP3959570.1"/>
    </source>
</evidence>
<dbReference type="EMBL" id="JAGKQQ010000001">
    <property type="protein sequence ID" value="MBP3959570.1"/>
    <property type="molecule type" value="Genomic_DNA"/>
</dbReference>
<comment type="caution">
    <text evidence="2">The sequence shown here is derived from an EMBL/GenBank/DDBJ whole genome shotgun (WGS) entry which is preliminary data.</text>
</comment>
<gene>
    <name evidence="2" type="ORF">J8F10_30365</name>
</gene>
<protein>
    <submittedName>
        <fullName evidence="2">WD40 repeat domain-containing protein</fullName>
    </submittedName>
</protein>
<feature type="repeat" description="WD" evidence="1">
    <location>
        <begin position="226"/>
        <end position="256"/>
    </location>
</feature>
<dbReference type="InterPro" id="IPR015943">
    <property type="entry name" value="WD40/YVTN_repeat-like_dom_sf"/>
</dbReference>
<evidence type="ECO:0000313" key="3">
    <source>
        <dbReference type="Proteomes" id="UP000676565"/>
    </source>
</evidence>
<name>A0ABS5C276_9BACT</name>
<sequence>MRLIEADLGEVRAVAVSPDGRFVAAAGNKSFGVFHWATGEPVPGTQGLGKSEQIAFAPGAQWTARATFGRLWLDGIAAPVSLPPNPAVRFTGGVAVSPDGKVLVATSVRNSSEQAKLERWALPALRSITGVDFWSPFSRLAFSPDGEFLAGIWSSGFELRFAVSGGLDYRHRMPRDYRFTAPGFVSFDRDSGTCVFGWDGEFHALDISTGTSKPGRRVEALFRDAAFAPSADRFVTVGDDGRLKLWNPQSWEVTREYDWGCGPLTCLAFTADGSAGVCGTADGRLVQFDVDE</sequence>
<dbReference type="SUPFAM" id="SSF63829">
    <property type="entry name" value="Calcium-dependent phosphotriesterase"/>
    <property type="match status" value="1"/>
</dbReference>
<organism evidence="2 3">
    <name type="scientific">Gemmata palustris</name>
    <dbReference type="NCBI Taxonomy" id="2822762"/>
    <lineage>
        <taxon>Bacteria</taxon>
        <taxon>Pseudomonadati</taxon>
        <taxon>Planctomycetota</taxon>
        <taxon>Planctomycetia</taxon>
        <taxon>Gemmatales</taxon>
        <taxon>Gemmataceae</taxon>
        <taxon>Gemmata</taxon>
    </lineage>
</organism>
<keyword evidence="1" id="KW-0853">WD repeat</keyword>